<dbReference type="SMART" id="SM00235">
    <property type="entry name" value="ZnMc"/>
    <property type="match status" value="1"/>
</dbReference>
<feature type="region of interest" description="Disordered" evidence="10">
    <location>
        <begin position="78"/>
        <end position="116"/>
    </location>
</feature>
<keyword evidence="7" id="KW-1015">Disulfide bond</keyword>
<comment type="caution">
    <text evidence="14">The sequence shown here is derived from an EMBL/GenBank/DDBJ whole genome shotgun (WGS) entry which is preliminary data.</text>
</comment>
<evidence type="ECO:0000256" key="2">
    <source>
        <dbReference type="ARBA" id="ARBA00022670"/>
    </source>
</evidence>
<evidence type="ECO:0000256" key="1">
    <source>
        <dbReference type="ARBA" id="ARBA00002657"/>
    </source>
</evidence>
<evidence type="ECO:0000313" key="14">
    <source>
        <dbReference type="EMBL" id="GFN81565.1"/>
    </source>
</evidence>
<dbReference type="Pfam" id="PF01549">
    <property type="entry name" value="ShK"/>
    <property type="match status" value="2"/>
</dbReference>
<dbReference type="PANTHER" id="PTHR10127">
    <property type="entry name" value="DISCOIDIN, CUB, EGF, LAMININ , AND ZINC METALLOPROTEASE DOMAIN CONTAINING"/>
    <property type="match status" value="1"/>
</dbReference>
<evidence type="ECO:0000256" key="11">
    <source>
        <dbReference type="SAM" id="Phobius"/>
    </source>
</evidence>
<keyword evidence="9" id="KW-0732">Signal</keyword>
<evidence type="ECO:0000256" key="8">
    <source>
        <dbReference type="PROSITE-ProRule" id="PRU01211"/>
    </source>
</evidence>
<dbReference type="PROSITE" id="PS51864">
    <property type="entry name" value="ASTACIN"/>
    <property type="match status" value="1"/>
</dbReference>
<keyword evidence="3 8" id="KW-0479">Metal-binding</keyword>
<evidence type="ECO:0000313" key="15">
    <source>
        <dbReference type="Proteomes" id="UP000735302"/>
    </source>
</evidence>
<feature type="transmembrane region" description="Helical" evidence="11">
    <location>
        <begin position="480"/>
        <end position="502"/>
    </location>
</feature>
<dbReference type="Proteomes" id="UP000735302">
    <property type="component" value="Unassembled WGS sequence"/>
</dbReference>
<feature type="domain" description="ShKT" evidence="12">
    <location>
        <begin position="415"/>
        <end position="449"/>
    </location>
</feature>
<comment type="function">
    <text evidence="1">Metalloprotease.</text>
</comment>
<evidence type="ECO:0000259" key="12">
    <source>
        <dbReference type="PROSITE" id="PS51670"/>
    </source>
</evidence>
<evidence type="ECO:0000256" key="6">
    <source>
        <dbReference type="ARBA" id="ARBA00023049"/>
    </source>
</evidence>
<dbReference type="PANTHER" id="PTHR10127:SF780">
    <property type="entry name" value="METALLOENDOPEPTIDASE"/>
    <property type="match status" value="1"/>
</dbReference>
<feature type="binding site" evidence="8">
    <location>
        <position position="208"/>
    </location>
    <ligand>
        <name>Zn(2+)</name>
        <dbReference type="ChEBI" id="CHEBI:29105"/>
        <note>catalytic</note>
    </ligand>
</feature>
<evidence type="ECO:0000256" key="7">
    <source>
        <dbReference type="PROSITE-ProRule" id="PRU01005"/>
    </source>
</evidence>
<dbReference type="Pfam" id="PF01400">
    <property type="entry name" value="Astacin"/>
    <property type="match status" value="1"/>
</dbReference>
<comment type="caution">
    <text evidence="7">Lacks conserved residue(s) required for the propagation of feature annotation.</text>
</comment>
<proteinExistence type="predicted"/>
<feature type="chain" id="PRO_5043095399" description="Metalloendopeptidase" evidence="9">
    <location>
        <begin position="23"/>
        <end position="506"/>
    </location>
</feature>
<feature type="binding site" evidence="8">
    <location>
        <position position="204"/>
    </location>
    <ligand>
        <name>Zn(2+)</name>
        <dbReference type="ChEBI" id="CHEBI:29105"/>
        <note>catalytic</note>
    </ligand>
</feature>
<dbReference type="GO" id="GO:0006508">
    <property type="term" value="P:proteolysis"/>
    <property type="evidence" value="ECO:0007669"/>
    <property type="project" value="UniProtKB-KW"/>
</dbReference>
<dbReference type="InterPro" id="IPR003582">
    <property type="entry name" value="ShKT_dom"/>
</dbReference>
<organism evidence="14 15">
    <name type="scientific">Plakobranchus ocellatus</name>
    <dbReference type="NCBI Taxonomy" id="259542"/>
    <lineage>
        <taxon>Eukaryota</taxon>
        <taxon>Metazoa</taxon>
        <taxon>Spiralia</taxon>
        <taxon>Lophotrochozoa</taxon>
        <taxon>Mollusca</taxon>
        <taxon>Gastropoda</taxon>
        <taxon>Heterobranchia</taxon>
        <taxon>Euthyneura</taxon>
        <taxon>Panpulmonata</taxon>
        <taxon>Sacoglossa</taxon>
        <taxon>Placobranchoidea</taxon>
        <taxon>Plakobranchidae</taxon>
        <taxon>Plakobranchus</taxon>
    </lineage>
</organism>
<dbReference type="Gene3D" id="3.40.390.10">
    <property type="entry name" value="Collagenase (Catalytic Domain)"/>
    <property type="match status" value="1"/>
</dbReference>
<dbReference type="InterPro" id="IPR034035">
    <property type="entry name" value="Astacin-like_dom"/>
</dbReference>
<keyword evidence="15" id="KW-1185">Reference proteome</keyword>
<feature type="domain" description="ShKT" evidence="12">
    <location>
        <begin position="370"/>
        <end position="404"/>
    </location>
</feature>
<evidence type="ECO:0000256" key="4">
    <source>
        <dbReference type="ARBA" id="ARBA00022801"/>
    </source>
</evidence>
<keyword evidence="11" id="KW-1133">Transmembrane helix</keyword>
<keyword evidence="11" id="KW-0812">Transmembrane</keyword>
<dbReference type="PRINTS" id="PR00480">
    <property type="entry name" value="ASTACIN"/>
</dbReference>
<accession>A0AAV3YGT2</accession>
<dbReference type="EMBL" id="BLXT01000945">
    <property type="protein sequence ID" value="GFN81565.1"/>
    <property type="molecule type" value="Genomic_DNA"/>
</dbReference>
<feature type="active site" evidence="8">
    <location>
        <position position="205"/>
    </location>
</feature>
<name>A0AAV3YGT2_9GAST</name>
<protein>
    <recommendedName>
        <fullName evidence="9">Metalloendopeptidase</fullName>
        <ecNumber evidence="9">3.4.24.-</ecNumber>
    </recommendedName>
</protein>
<dbReference type="GO" id="GO:0008270">
    <property type="term" value="F:zinc ion binding"/>
    <property type="evidence" value="ECO:0007669"/>
    <property type="project" value="UniProtKB-UniRule"/>
</dbReference>
<sequence length="506" mass="56920">MGLMKRLIQMSLFFTIAYVVESKPHSKGKKMSIDKQIMDAAGNAQHFDVFHVMPEGDIKVMTEYDILLSLEDYKKLRGSPKSKGNKGKAKGKDKEKNSRWRSRGRNSRRRQKRKADQDIAKLWPNCEVFYEVDEGFTDEDVIELNAAIAEWQEYTCLRFTESYTETSRLQFRNGAGCYSQLGRQLEPQIVALAPTCRTKGIIAHEIGHAIGWYHEHMRHDRDNYIAINFDAIPTRYQINFHKYSEEMINTHGVEYDYTSLMHYGNDALPGSITALDPFFQDKMGQREGLSFKDIKLANIMYDCADFMGCPYKECPFNGFQLYKSYKSASACKCWCDSGNITDPLVLCSEIDSAPVGPSIRPTETPVIDLCYDVRNDCEDSKSKGYCMSRLDLMMDVCKKTCGFCDSDSEGGPAPCMDHDKGCPMMAATGLCTALEPVMSIQCPGSCDLCPAPPDPCKIQQEVMVKFHDIPTGGSRNRAPFISSTNFAGVVTGGVISVFATIWRRLG</sequence>
<keyword evidence="5 8" id="KW-0862">Zinc</keyword>
<keyword evidence="11" id="KW-0472">Membrane</keyword>
<evidence type="ECO:0000259" key="13">
    <source>
        <dbReference type="PROSITE" id="PS51864"/>
    </source>
</evidence>
<evidence type="ECO:0000256" key="3">
    <source>
        <dbReference type="ARBA" id="ARBA00022723"/>
    </source>
</evidence>
<evidence type="ECO:0000256" key="5">
    <source>
        <dbReference type="ARBA" id="ARBA00022833"/>
    </source>
</evidence>
<dbReference type="AlphaFoldDB" id="A0AAV3YGT2"/>
<dbReference type="InterPro" id="IPR006026">
    <property type="entry name" value="Peptidase_Metallo"/>
</dbReference>
<dbReference type="GO" id="GO:0004222">
    <property type="term" value="F:metalloendopeptidase activity"/>
    <property type="evidence" value="ECO:0007669"/>
    <property type="project" value="UniProtKB-UniRule"/>
</dbReference>
<dbReference type="EC" id="3.4.24.-" evidence="9"/>
<feature type="disulfide bond" evidence="7">
    <location>
        <begin position="370"/>
        <end position="404"/>
    </location>
</feature>
<dbReference type="CDD" id="cd04280">
    <property type="entry name" value="ZnMc_astacin_like"/>
    <property type="match status" value="1"/>
</dbReference>
<gene>
    <name evidence="14" type="ORF">PoB_000807100</name>
</gene>
<dbReference type="PROSITE" id="PS51670">
    <property type="entry name" value="SHKT"/>
    <property type="match status" value="2"/>
</dbReference>
<reference evidence="14 15" key="1">
    <citation type="journal article" date="2021" name="Elife">
        <title>Chloroplast acquisition without the gene transfer in kleptoplastic sea slugs, Plakobranchus ocellatus.</title>
        <authorList>
            <person name="Maeda T."/>
            <person name="Takahashi S."/>
            <person name="Yoshida T."/>
            <person name="Shimamura S."/>
            <person name="Takaki Y."/>
            <person name="Nagai Y."/>
            <person name="Toyoda A."/>
            <person name="Suzuki Y."/>
            <person name="Arimoto A."/>
            <person name="Ishii H."/>
            <person name="Satoh N."/>
            <person name="Nishiyama T."/>
            <person name="Hasebe M."/>
            <person name="Maruyama T."/>
            <person name="Minagawa J."/>
            <person name="Obokata J."/>
            <person name="Shigenobu S."/>
        </authorList>
    </citation>
    <scope>NUCLEOTIDE SEQUENCE [LARGE SCALE GENOMIC DNA]</scope>
</reference>
<feature type="signal peptide" evidence="9">
    <location>
        <begin position="1"/>
        <end position="22"/>
    </location>
</feature>
<keyword evidence="2 8" id="KW-0645">Protease</keyword>
<keyword evidence="6 8" id="KW-0482">Metalloprotease</keyword>
<dbReference type="Gene3D" id="1.10.10.1940">
    <property type="match status" value="1"/>
</dbReference>
<dbReference type="InterPro" id="IPR001506">
    <property type="entry name" value="Peptidase_M12A"/>
</dbReference>
<dbReference type="SMART" id="SM00254">
    <property type="entry name" value="ShKT"/>
    <property type="match status" value="2"/>
</dbReference>
<feature type="compositionally biased region" description="Basic residues" evidence="10">
    <location>
        <begin position="78"/>
        <end position="89"/>
    </location>
</feature>
<dbReference type="SUPFAM" id="SSF55486">
    <property type="entry name" value="Metalloproteases ('zincins'), catalytic domain"/>
    <property type="match status" value="1"/>
</dbReference>
<evidence type="ECO:0000256" key="9">
    <source>
        <dbReference type="RuleBase" id="RU361183"/>
    </source>
</evidence>
<feature type="domain" description="Peptidase M12A" evidence="13">
    <location>
        <begin position="114"/>
        <end position="304"/>
    </location>
</feature>
<keyword evidence="4 8" id="KW-0378">Hydrolase</keyword>
<evidence type="ECO:0000256" key="10">
    <source>
        <dbReference type="SAM" id="MobiDB-lite"/>
    </source>
</evidence>
<comment type="cofactor">
    <cofactor evidence="8 9">
        <name>Zn(2+)</name>
        <dbReference type="ChEBI" id="CHEBI:29105"/>
    </cofactor>
    <text evidence="8 9">Binds 1 zinc ion per subunit.</text>
</comment>
<feature type="compositionally biased region" description="Basic residues" evidence="10">
    <location>
        <begin position="99"/>
        <end position="113"/>
    </location>
</feature>
<feature type="binding site" evidence="8">
    <location>
        <position position="214"/>
    </location>
    <ligand>
        <name>Zn(2+)</name>
        <dbReference type="ChEBI" id="CHEBI:29105"/>
        <note>catalytic</note>
    </ligand>
</feature>
<dbReference type="InterPro" id="IPR024079">
    <property type="entry name" value="MetalloPept_cat_dom_sf"/>
</dbReference>
<feature type="disulfide bond" evidence="7">
    <location>
        <begin position="415"/>
        <end position="449"/>
    </location>
</feature>